<evidence type="ECO:0000256" key="5">
    <source>
        <dbReference type="ARBA" id="ARBA00022989"/>
    </source>
</evidence>
<evidence type="ECO:0000256" key="6">
    <source>
        <dbReference type="ARBA" id="ARBA00023136"/>
    </source>
</evidence>
<evidence type="ECO:0000256" key="4">
    <source>
        <dbReference type="ARBA" id="ARBA00022824"/>
    </source>
</evidence>
<evidence type="ECO:0000256" key="3">
    <source>
        <dbReference type="ARBA" id="ARBA00022692"/>
    </source>
</evidence>
<keyword evidence="9" id="KW-1185">Reference proteome</keyword>
<dbReference type="Pfam" id="PF06645">
    <property type="entry name" value="SPC12"/>
    <property type="match status" value="1"/>
</dbReference>
<dbReference type="EMBL" id="JAWDEY010000010">
    <property type="protein sequence ID" value="KAK6589850.1"/>
    <property type="molecule type" value="Genomic_DNA"/>
</dbReference>
<dbReference type="Proteomes" id="UP001311799">
    <property type="component" value="Unassembled WGS sequence"/>
</dbReference>
<comment type="caution">
    <text evidence="8">The sequence shown here is derived from an EMBL/GenBank/DDBJ whole genome shotgun (WGS) entry which is preliminary data.</text>
</comment>
<protein>
    <submittedName>
        <fullName evidence="8">Uncharacterized protein</fullName>
    </submittedName>
</protein>
<evidence type="ECO:0000313" key="8">
    <source>
        <dbReference type="EMBL" id="KAK6589850.1"/>
    </source>
</evidence>
<keyword evidence="6 7" id="KW-0472">Membrane</keyword>
<dbReference type="GO" id="GO:0006465">
    <property type="term" value="P:signal peptide processing"/>
    <property type="evidence" value="ECO:0007669"/>
    <property type="project" value="InterPro"/>
</dbReference>
<proteinExistence type="inferred from homology"/>
<feature type="transmembrane region" description="Helical" evidence="7">
    <location>
        <begin position="16"/>
        <end position="33"/>
    </location>
</feature>
<feature type="transmembrane region" description="Helical" evidence="7">
    <location>
        <begin position="39"/>
        <end position="68"/>
    </location>
</feature>
<organism evidence="8 9">
    <name type="scientific">Cryptosporidium xiaoi</name>
    <dbReference type="NCBI Taxonomy" id="659607"/>
    <lineage>
        <taxon>Eukaryota</taxon>
        <taxon>Sar</taxon>
        <taxon>Alveolata</taxon>
        <taxon>Apicomplexa</taxon>
        <taxon>Conoidasida</taxon>
        <taxon>Coccidia</taxon>
        <taxon>Eucoccidiorida</taxon>
        <taxon>Eimeriorina</taxon>
        <taxon>Cryptosporidiidae</taxon>
        <taxon>Cryptosporidium</taxon>
    </lineage>
</organism>
<comment type="subcellular location">
    <subcellularLocation>
        <location evidence="1">Endoplasmic reticulum membrane</location>
        <topology evidence="1">Multi-pass membrane protein</topology>
    </subcellularLocation>
</comment>
<dbReference type="InterPro" id="IPR009542">
    <property type="entry name" value="Spc1/SPCS1"/>
</dbReference>
<evidence type="ECO:0000256" key="2">
    <source>
        <dbReference type="ARBA" id="ARBA00005245"/>
    </source>
</evidence>
<reference evidence="8 9" key="1">
    <citation type="submission" date="2023-10" db="EMBL/GenBank/DDBJ databases">
        <title>Comparative genomics analysis reveals potential genetic determinants of host preference in Cryptosporidium xiaoi.</title>
        <authorList>
            <person name="Xiao L."/>
            <person name="Li J."/>
        </authorList>
    </citation>
    <scope>NUCLEOTIDE SEQUENCE [LARGE SCALE GENOMIC DNA]</scope>
    <source>
        <strain evidence="8 9">52996</strain>
    </source>
</reference>
<accession>A0AAV9Y244</accession>
<dbReference type="AlphaFoldDB" id="A0AAV9Y244"/>
<dbReference type="GO" id="GO:0005787">
    <property type="term" value="C:signal peptidase complex"/>
    <property type="evidence" value="ECO:0007669"/>
    <property type="project" value="InterPro"/>
</dbReference>
<comment type="similarity">
    <text evidence="2">Belongs to the SPCS1 family.</text>
</comment>
<keyword evidence="4" id="KW-0256">Endoplasmic reticulum</keyword>
<evidence type="ECO:0000313" key="9">
    <source>
        <dbReference type="Proteomes" id="UP001311799"/>
    </source>
</evidence>
<sequence>MKDFSGQDLAYKIQEYLVVLTGIIAFIIGFYYQEFSYTVMIIFIGLIVTLIVSLTHNRLFSFFSSFYISFLPKLTRTKLSPQSQNLAANFQLKSP</sequence>
<keyword evidence="3 7" id="KW-0812">Transmembrane</keyword>
<gene>
    <name evidence="8" type="ORF">RS030_192905</name>
</gene>
<evidence type="ECO:0000256" key="7">
    <source>
        <dbReference type="SAM" id="Phobius"/>
    </source>
</evidence>
<evidence type="ECO:0000256" key="1">
    <source>
        <dbReference type="ARBA" id="ARBA00004477"/>
    </source>
</evidence>
<name>A0AAV9Y244_9CRYT</name>
<keyword evidence="5 7" id="KW-1133">Transmembrane helix</keyword>